<dbReference type="AlphaFoldDB" id="A0A7D5TAP1"/>
<keyword evidence="1" id="KW-0812">Transmembrane</keyword>
<dbReference type="GeneID" id="56081494"/>
<evidence type="ECO:0000313" key="2">
    <source>
        <dbReference type="EMBL" id="QLH80635.1"/>
    </source>
</evidence>
<reference evidence="2 3" key="1">
    <citation type="submission" date="2020-07" db="EMBL/GenBank/DDBJ databases">
        <title>Halosimplex litoreum sp. nov. and Halosimplex rubrum sp. nov., isolated from different salt environments.</title>
        <authorList>
            <person name="Cui H."/>
        </authorList>
    </citation>
    <scope>NUCLEOTIDE SEQUENCE [LARGE SCALE GENOMIC DNA]</scope>
    <source>
        <strain evidence="2 3">R2</strain>
    </source>
</reference>
<dbReference type="OrthoDB" id="350998at2157"/>
<accession>A0A7D5TAP1</accession>
<organism evidence="2 3">
    <name type="scientific">Halosimplex pelagicum</name>
    <dbReference type="NCBI Taxonomy" id="869886"/>
    <lineage>
        <taxon>Archaea</taxon>
        <taxon>Methanobacteriati</taxon>
        <taxon>Methanobacteriota</taxon>
        <taxon>Stenosarchaea group</taxon>
        <taxon>Halobacteria</taxon>
        <taxon>Halobacteriales</taxon>
        <taxon>Haloarculaceae</taxon>
        <taxon>Halosimplex</taxon>
    </lineage>
</organism>
<keyword evidence="3" id="KW-1185">Reference proteome</keyword>
<feature type="transmembrane region" description="Helical" evidence="1">
    <location>
        <begin position="58"/>
        <end position="80"/>
    </location>
</feature>
<dbReference type="EMBL" id="CP058909">
    <property type="protein sequence ID" value="QLH80635.1"/>
    <property type="molecule type" value="Genomic_DNA"/>
</dbReference>
<keyword evidence="1" id="KW-0472">Membrane</keyword>
<proteinExistence type="predicted"/>
<keyword evidence="1" id="KW-1133">Transmembrane helix</keyword>
<sequence>MVAVSTTGGIAYGLKTTLSFGLVGLVALVCTLAGTNLVTGSIYAGYGGLEVTRWGQLLGGSLLSVTGLLALYGATFGVLYKVVADGVRRGNDRAV</sequence>
<dbReference type="RefSeq" id="WP_179920459.1">
    <property type="nucleotide sequence ID" value="NZ_CP058909.1"/>
</dbReference>
<feature type="transmembrane region" description="Helical" evidence="1">
    <location>
        <begin position="20"/>
        <end position="46"/>
    </location>
</feature>
<dbReference type="Proteomes" id="UP000509346">
    <property type="component" value="Chromosome"/>
</dbReference>
<evidence type="ECO:0000313" key="3">
    <source>
        <dbReference type="Proteomes" id="UP000509346"/>
    </source>
</evidence>
<evidence type="ECO:0000256" key="1">
    <source>
        <dbReference type="SAM" id="Phobius"/>
    </source>
</evidence>
<gene>
    <name evidence="2" type="ORF">HZS54_02855</name>
</gene>
<name>A0A7D5TAP1_9EURY</name>
<protein>
    <submittedName>
        <fullName evidence="2">Uncharacterized protein</fullName>
    </submittedName>
</protein>
<dbReference type="KEGG" id="hpel:HZS54_02855"/>